<dbReference type="PANTHER" id="PTHR12169:SF6">
    <property type="entry name" value="AFG1-LIKE ATPASE"/>
    <property type="match status" value="1"/>
</dbReference>
<evidence type="ECO:0000256" key="3">
    <source>
        <dbReference type="ARBA" id="ARBA00022840"/>
    </source>
</evidence>
<dbReference type="GO" id="GO:0016887">
    <property type="term" value="F:ATP hydrolysis activity"/>
    <property type="evidence" value="ECO:0007669"/>
    <property type="project" value="InterPro"/>
</dbReference>
<proteinExistence type="inferred from homology"/>
<reference evidence="5 6" key="1">
    <citation type="journal article" date="2016" name="Proc. Natl. Acad. Sci. U.S.A.">
        <title>Comparative genomics of biotechnologically important yeasts.</title>
        <authorList>
            <person name="Riley R."/>
            <person name="Haridas S."/>
            <person name="Wolfe K.H."/>
            <person name="Lopes M.R."/>
            <person name="Hittinger C.T."/>
            <person name="Goeker M."/>
            <person name="Salamov A.A."/>
            <person name="Wisecaver J.H."/>
            <person name="Long T.M."/>
            <person name="Calvey C.H."/>
            <person name="Aerts A.L."/>
            <person name="Barry K.W."/>
            <person name="Choi C."/>
            <person name="Clum A."/>
            <person name="Coughlan A.Y."/>
            <person name="Deshpande S."/>
            <person name="Douglass A.P."/>
            <person name="Hanson S.J."/>
            <person name="Klenk H.-P."/>
            <person name="LaButti K.M."/>
            <person name="Lapidus A."/>
            <person name="Lindquist E.A."/>
            <person name="Lipzen A.M."/>
            <person name="Meier-Kolthoff J.P."/>
            <person name="Ohm R.A."/>
            <person name="Otillar R.P."/>
            <person name="Pangilinan J.L."/>
            <person name="Peng Y."/>
            <person name="Rokas A."/>
            <person name="Rosa C.A."/>
            <person name="Scheuner C."/>
            <person name="Sibirny A.A."/>
            <person name="Slot J.C."/>
            <person name="Stielow J.B."/>
            <person name="Sun H."/>
            <person name="Kurtzman C.P."/>
            <person name="Blackwell M."/>
            <person name="Grigoriev I.V."/>
            <person name="Jeffries T.W."/>
        </authorList>
    </citation>
    <scope>NUCLEOTIDE SEQUENCE [LARGE SCALE GENOMIC DNA]</scope>
    <source>
        <strain evidence="5 6">DSM 6958</strain>
    </source>
</reference>
<evidence type="ECO:0000256" key="1">
    <source>
        <dbReference type="ARBA" id="ARBA00010322"/>
    </source>
</evidence>
<keyword evidence="6" id="KW-1185">Reference proteome</keyword>
<keyword evidence="3" id="KW-0067">ATP-binding</keyword>
<dbReference type="EMBL" id="KV454414">
    <property type="protein sequence ID" value="ODQ63755.1"/>
    <property type="molecule type" value="Genomic_DNA"/>
</dbReference>
<dbReference type="OrthoDB" id="548867at2759"/>
<evidence type="ECO:0000256" key="4">
    <source>
        <dbReference type="SAM" id="SignalP"/>
    </source>
</evidence>
<dbReference type="GO" id="GO:0006515">
    <property type="term" value="P:protein quality control for misfolded or incompletely synthesized proteins"/>
    <property type="evidence" value="ECO:0007669"/>
    <property type="project" value="TreeGrafter"/>
</dbReference>
<name>A0A1E3PEC3_9ASCO</name>
<keyword evidence="2" id="KW-0547">Nucleotide-binding</keyword>
<sequence length="488" mass="54925">MNMIPRGNLILLLPSRLGLFAGIRSCAKRLAVPQSQRAAFSNSCILLAEAGRETRDPLQQYNYKVERGVIRDDPHQRQVIGSLMSIYTQLQAYQPPQITEAQMTGQKAGGLWGKLSLSNLFGSKDKKIGGARQPNGIYLFGDVGCGKTMLMDLFYSTVPAHLTRKRIHFHSFMQEVHKRSHKLHALHGNDFDTAPYIAAEIAKESNVLCFDEFQVTDVADAMILRRIIEALLSPEFGVVLFITSNRAPDELYMNGVQRQSFIPCIELIKTQTEVYFLDSPTDYRKIERPLTNVYFFPPSHHALSEPTVKVQADRHIAKWYEYFAQGAEKEHDVSLTIWGRPLRIPTCSGNKVAQFTFQELCGSPLSAADYIELATSFQAIIVTDIPSLSIREKDVARRLITFLDAAYENKIKLVVTAVRPFDHLFTDDVPGVKKEEVVDSLSELSEEADIEIGVAAKSGMFSGEEERFAFARALSRLHQMSTKEWVDS</sequence>
<keyword evidence="4" id="KW-0732">Signal</keyword>
<dbReference type="PANTHER" id="PTHR12169">
    <property type="entry name" value="ATPASE N2B"/>
    <property type="match status" value="1"/>
</dbReference>
<dbReference type="GO" id="GO:0005524">
    <property type="term" value="F:ATP binding"/>
    <property type="evidence" value="ECO:0007669"/>
    <property type="project" value="UniProtKB-KW"/>
</dbReference>
<dbReference type="Proteomes" id="UP000095009">
    <property type="component" value="Unassembled WGS sequence"/>
</dbReference>
<dbReference type="STRING" id="857566.A0A1E3PEC3"/>
<dbReference type="GO" id="GO:0005739">
    <property type="term" value="C:mitochondrion"/>
    <property type="evidence" value="ECO:0007669"/>
    <property type="project" value="TreeGrafter"/>
</dbReference>
<dbReference type="SUPFAM" id="SSF52540">
    <property type="entry name" value="P-loop containing nucleoside triphosphate hydrolases"/>
    <property type="match status" value="1"/>
</dbReference>
<evidence type="ECO:0000313" key="5">
    <source>
        <dbReference type="EMBL" id="ODQ63755.1"/>
    </source>
</evidence>
<gene>
    <name evidence="5" type="ORF">NADFUDRAFT_84354</name>
</gene>
<dbReference type="Gene3D" id="3.40.50.300">
    <property type="entry name" value="P-loop containing nucleotide triphosphate hydrolases"/>
    <property type="match status" value="1"/>
</dbReference>
<feature type="signal peptide" evidence="4">
    <location>
        <begin position="1"/>
        <end position="20"/>
    </location>
</feature>
<protein>
    <submittedName>
        <fullName evidence="5">AFG1-like ATPase</fullName>
    </submittedName>
</protein>
<dbReference type="AlphaFoldDB" id="A0A1E3PEC3"/>
<accession>A0A1E3PEC3</accession>
<dbReference type="InterPro" id="IPR005654">
    <property type="entry name" value="ATPase_AFG1-like"/>
</dbReference>
<organism evidence="5 6">
    <name type="scientific">Nadsonia fulvescens var. elongata DSM 6958</name>
    <dbReference type="NCBI Taxonomy" id="857566"/>
    <lineage>
        <taxon>Eukaryota</taxon>
        <taxon>Fungi</taxon>
        <taxon>Dikarya</taxon>
        <taxon>Ascomycota</taxon>
        <taxon>Saccharomycotina</taxon>
        <taxon>Dipodascomycetes</taxon>
        <taxon>Dipodascales</taxon>
        <taxon>Dipodascales incertae sedis</taxon>
        <taxon>Nadsonia</taxon>
    </lineage>
</organism>
<dbReference type="Pfam" id="PF03969">
    <property type="entry name" value="AFG1_ATPase"/>
    <property type="match status" value="1"/>
</dbReference>
<dbReference type="NCBIfam" id="NF040713">
    <property type="entry name" value="ZapE"/>
    <property type="match status" value="1"/>
</dbReference>
<feature type="chain" id="PRO_5009133816" evidence="4">
    <location>
        <begin position="21"/>
        <end position="488"/>
    </location>
</feature>
<evidence type="ECO:0000256" key="2">
    <source>
        <dbReference type="ARBA" id="ARBA00022741"/>
    </source>
</evidence>
<dbReference type="InterPro" id="IPR027417">
    <property type="entry name" value="P-loop_NTPase"/>
</dbReference>
<evidence type="ECO:0000313" key="6">
    <source>
        <dbReference type="Proteomes" id="UP000095009"/>
    </source>
</evidence>
<comment type="similarity">
    <text evidence="1">Belongs to the AFG1 ATPase family.</text>
</comment>